<dbReference type="Pfam" id="PF13521">
    <property type="entry name" value="AAA_28"/>
    <property type="match status" value="1"/>
</dbReference>
<gene>
    <name evidence="2" type="ORF">EGN73_07725</name>
</gene>
<evidence type="ECO:0000313" key="2">
    <source>
        <dbReference type="EMBL" id="MBW3467704.1"/>
    </source>
</evidence>
<feature type="domain" description="NadR/Ttd14 AAA" evidence="1">
    <location>
        <begin position="4"/>
        <end position="160"/>
    </location>
</feature>
<protein>
    <submittedName>
        <fullName evidence="2">ATPase</fullName>
    </submittedName>
</protein>
<accession>A0A951IX55</accession>
<dbReference type="PANTHER" id="PTHR37512">
    <property type="entry name" value="TRIFUNCTIONAL NAD BIOSYNTHESIS/REGULATOR PROTEIN NADR"/>
    <property type="match status" value="1"/>
</dbReference>
<organism evidence="2 3">
    <name type="scientific">Arthrospiribacter ruber</name>
    <dbReference type="NCBI Taxonomy" id="2487934"/>
    <lineage>
        <taxon>Bacteria</taxon>
        <taxon>Pseudomonadati</taxon>
        <taxon>Bacteroidota</taxon>
        <taxon>Cytophagia</taxon>
        <taxon>Cytophagales</taxon>
        <taxon>Cyclobacteriaceae</taxon>
        <taxon>Arthrospiribacter</taxon>
    </lineage>
</organism>
<dbReference type="Proteomes" id="UP000727490">
    <property type="component" value="Unassembled WGS sequence"/>
</dbReference>
<reference evidence="2 3" key="1">
    <citation type="journal article" date="2020" name="Syst. Appl. Microbiol.">
        <title>Arthrospiribacter ruber gen. nov., sp. nov., a novel bacterium isolated from Arthrospira cultures.</title>
        <authorList>
            <person name="Waleron M."/>
            <person name="Misztak A."/>
            <person name="Waleron M.M."/>
            <person name="Furmaniak M."/>
            <person name="Mrozik A."/>
            <person name="Waleron K."/>
        </authorList>
    </citation>
    <scope>NUCLEOTIDE SEQUENCE [LARGE SCALE GENOMIC DNA]</scope>
    <source>
        <strain evidence="2 3">DPMB0001</strain>
    </source>
</reference>
<evidence type="ECO:0000259" key="1">
    <source>
        <dbReference type="Pfam" id="PF13521"/>
    </source>
</evidence>
<dbReference type="EMBL" id="RPHB01000003">
    <property type="protein sequence ID" value="MBW3467704.1"/>
    <property type="molecule type" value="Genomic_DNA"/>
</dbReference>
<dbReference type="InterPro" id="IPR038727">
    <property type="entry name" value="NadR/Ttd14_AAA_dom"/>
</dbReference>
<dbReference type="RefSeq" id="WP_219288004.1">
    <property type="nucleotide sequence ID" value="NZ_RPHB01000003.1"/>
</dbReference>
<keyword evidence="3" id="KW-1185">Reference proteome</keyword>
<proteinExistence type="predicted"/>
<dbReference type="InterPro" id="IPR052735">
    <property type="entry name" value="NAD_biosynth-regulator"/>
</dbReference>
<dbReference type="CDD" id="cd02019">
    <property type="entry name" value="NK"/>
    <property type="match status" value="1"/>
</dbReference>
<name>A0A951IX55_9BACT</name>
<sequence>MLRKVGIIGPESTGKSTLAKDLAQYYGCPCVPEFAREYIEKLDRPYEYTDLERIGRGQIELEDQKAKDARGLLICDTNLQVIKVWSEHKYEKVSEWILEEIQKRRYDLYLLTDIDMPWEADPQREHPDPQMRKYFFEVYKNHIVQTGIPFKIISGNPTQRKTSSTAFIDTILR</sequence>
<comment type="caution">
    <text evidence="2">The sequence shown here is derived from an EMBL/GenBank/DDBJ whole genome shotgun (WGS) entry which is preliminary data.</text>
</comment>
<dbReference type="PANTHER" id="PTHR37512:SF1">
    <property type="entry name" value="NADR_TTD14 AAA DOMAIN-CONTAINING PROTEIN"/>
    <property type="match status" value="1"/>
</dbReference>
<dbReference type="AlphaFoldDB" id="A0A951IX55"/>
<evidence type="ECO:0000313" key="3">
    <source>
        <dbReference type="Proteomes" id="UP000727490"/>
    </source>
</evidence>